<dbReference type="Proteomes" id="UP000075920">
    <property type="component" value="Unassembled WGS sequence"/>
</dbReference>
<evidence type="ECO:0000313" key="1">
    <source>
        <dbReference type="EnsemblMetazoa" id="AMIN014683-PA"/>
    </source>
</evidence>
<reference evidence="2" key="1">
    <citation type="submission" date="2013-03" db="EMBL/GenBank/DDBJ databases">
        <title>The Genome Sequence of Anopheles minimus MINIMUS1.</title>
        <authorList>
            <consortium name="The Broad Institute Genomics Platform"/>
            <person name="Neafsey D.E."/>
            <person name="Walton C."/>
            <person name="Walker B."/>
            <person name="Young S.K."/>
            <person name="Zeng Q."/>
            <person name="Gargeya S."/>
            <person name="Fitzgerald M."/>
            <person name="Haas B."/>
            <person name="Abouelleil A."/>
            <person name="Allen A.W."/>
            <person name="Alvarado L."/>
            <person name="Arachchi H.M."/>
            <person name="Berlin A.M."/>
            <person name="Chapman S.B."/>
            <person name="Gainer-Dewar J."/>
            <person name="Goldberg J."/>
            <person name="Griggs A."/>
            <person name="Gujja S."/>
            <person name="Hansen M."/>
            <person name="Howarth C."/>
            <person name="Imamovic A."/>
            <person name="Ireland A."/>
            <person name="Larimer J."/>
            <person name="McCowan C."/>
            <person name="Murphy C."/>
            <person name="Pearson M."/>
            <person name="Poon T.W."/>
            <person name="Priest M."/>
            <person name="Roberts A."/>
            <person name="Saif S."/>
            <person name="Shea T."/>
            <person name="Sisk P."/>
            <person name="Sykes S."/>
            <person name="Wortman J."/>
            <person name="Nusbaum C."/>
            <person name="Birren B."/>
        </authorList>
    </citation>
    <scope>NUCLEOTIDE SEQUENCE [LARGE SCALE GENOMIC DNA]</scope>
    <source>
        <strain evidence="2">MINIMUS1</strain>
    </source>
</reference>
<dbReference type="EnsemblMetazoa" id="AMIN014683-RA">
    <property type="protein sequence ID" value="AMIN014683-PA"/>
    <property type="gene ID" value="AMIN014683"/>
</dbReference>
<evidence type="ECO:0000313" key="2">
    <source>
        <dbReference type="Proteomes" id="UP000075920"/>
    </source>
</evidence>
<dbReference type="VEuPathDB" id="VectorBase:AMIN014683"/>
<protein>
    <submittedName>
        <fullName evidence="1">Uncharacterized protein</fullName>
    </submittedName>
</protein>
<organism evidence="1 2">
    <name type="scientific">Anopheles minimus</name>
    <dbReference type="NCBI Taxonomy" id="112268"/>
    <lineage>
        <taxon>Eukaryota</taxon>
        <taxon>Metazoa</taxon>
        <taxon>Ecdysozoa</taxon>
        <taxon>Arthropoda</taxon>
        <taxon>Hexapoda</taxon>
        <taxon>Insecta</taxon>
        <taxon>Pterygota</taxon>
        <taxon>Neoptera</taxon>
        <taxon>Endopterygota</taxon>
        <taxon>Diptera</taxon>
        <taxon>Nematocera</taxon>
        <taxon>Culicoidea</taxon>
        <taxon>Culicidae</taxon>
        <taxon>Anophelinae</taxon>
        <taxon>Anopheles</taxon>
    </lineage>
</organism>
<name>A0A182WPU4_9DIPT</name>
<keyword evidence="2" id="KW-1185">Reference proteome</keyword>
<proteinExistence type="predicted"/>
<sequence>MANQNVVKVGF</sequence>
<accession>A0A182WPU4</accession>
<reference evidence="1" key="2">
    <citation type="submission" date="2020-05" db="UniProtKB">
        <authorList>
            <consortium name="EnsemblMetazoa"/>
        </authorList>
    </citation>
    <scope>IDENTIFICATION</scope>
    <source>
        <strain evidence="1">MINIMUS1</strain>
    </source>
</reference>